<keyword evidence="1" id="KW-0472">Membrane</keyword>
<evidence type="ECO:0000313" key="2">
    <source>
        <dbReference type="EMBL" id="SEG83362.1"/>
    </source>
</evidence>
<sequence>MAEEVGSGAHEGGVRRADVRRAWHRGLRVLTTVVRWVGTAAAALLAVHVVLTIGNANPDNGITRFVASWADWLALGFQDLFMPADPKAEVLLNYGAAALFWLIITSLATRILTTLNGRSI</sequence>
<keyword evidence="4" id="KW-1185">Reference proteome</keyword>
<reference evidence="4 5" key="1">
    <citation type="submission" date="2016-10" db="EMBL/GenBank/DDBJ databases">
        <authorList>
            <person name="Varghese N."/>
            <person name="Submissions S."/>
        </authorList>
    </citation>
    <scope>NUCLEOTIDE SEQUENCE [LARGE SCALE GENOMIC DNA]</scope>
    <source>
        <strain evidence="5">ATCC 20501</strain>
        <strain evidence="3 4">CGMCC 4.3529</strain>
    </source>
</reference>
<evidence type="ECO:0000313" key="4">
    <source>
        <dbReference type="Proteomes" id="UP000199690"/>
    </source>
</evidence>
<dbReference type="Proteomes" id="UP000199690">
    <property type="component" value="Unassembled WGS sequence"/>
</dbReference>
<evidence type="ECO:0000313" key="5">
    <source>
        <dbReference type="Proteomes" id="UP000236729"/>
    </source>
</evidence>
<dbReference type="AlphaFoldDB" id="A0A1H6DE56"/>
<dbReference type="EMBL" id="FNVB01000006">
    <property type="protein sequence ID" value="SEG83362.1"/>
    <property type="molecule type" value="Genomic_DNA"/>
</dbReference>
<keyword evidence="1" id="KW-1133">Transmembrane helix</keyword>
<proteinExistence type="predicted"/>
<reference evidence="2" key="2">
    <citation type="submission" date="2016-10" db="EMBL/GenBank/DDBJ databases">
        <authorList>
            <person name="de Groot N.N."/>
        </authorList>
    </citation>
    <scope>NUCLEOTIDE SEQUENCE [LARGE SCALE GENOMIC DNA]</scope>
    <source>
        <strain evidence="2">ATCC 20501</strain>
    </source>
</reference>
<organism evidence="2 5">
    <name type="scientific">Saccharopolyspora kobensis</name>
    <dbReference type="NCBI Taxonomy" id="146035"/>
    <lineage>
        <taxon>Bacteria</taxon>
        <taxon>Bacillati</taxon>
        <taxon>Actinomycetota</taxon>
        <taxon>Actinomycetes</taxon>
        <taxon>Pseudonocardiales</taxon>
        <taxon>Pseudonocardiaceae</taxon>
        <taxon>Saccharopolyspora</taxon>
    </lineage>
</organism>
<dbReference type="EMBL" id="FOME01000010">
    <property type="protein sequence ID" value="SFE30450.1"/>
    <property type="molecule type" value="Genomic_DNA"/>
</dbReference>
<gene>
    <name evidence="2" type="ORF">SAMN02982929_04244</name>
    <name evidence="3" type="ORF">SAMN05216506_110161</name>
</gene>
<evidence type="ECO:0008006" key="6">
    <source>
        <dbReference type="Google" id="ProtNLM"/>
    </source>
</evidence>
<protein>
    <recommendedName>
        <fullName evidence="6">YGGT family protein</fullName>
    </recommendedName>
</protein>
<accession>A0A1I1ZJD6</accession>
<evidence type="ECO:0000313" key="3">
    <source>
        <dbReference type="EMBL" id="SFE30450.1"/>
    </source>
</evidence>
<evidence type="ECO:0000256" key="1">
    <source>
        <dbReference type="SAM" id="Phobius"/>
    </source>
</evidence>
<feature type="transmembrane region" description="Helical" evidence="1">
    <location>
        <begin position="29"/>
        <end position="51"/>
    </location>
</feature>
<feature type="transmembrane region" description="Helical" evidence="1">
    <location>
        <begin position="91"/>
        <end position="112"/>
    </location>
</feature>
<keyword evidence="1" id="KW-0812">Transmembrane</keyword>
<dbReference type="RefSeq" id="WP_093356182.1">
    <property type="nucleotide sequence ID" value="NZ_FNVB01000006.1"/>
</dbReference>
<accession>A0A1H6DE56</accession>
<name>A0A1H6DE56_9PSEU</name>
<dbReference type="Proteomes" id="UP000236729">
    <property type="component" value="Unassembled WGS sequence"/>
</dbReference>